<accession>A0A5B7E5N1</accession>
<evidence type="ECO:0000313" key="2">
    <source>
        <dbReference type="Proteomes" id="UP000324222"/>
    </source>
</evidence>
<protein>
    <submittedName>
        <fullName evidence="1">Uncharacterized protein</fullName>
    </submittedName>
</protein>
<sequence length="154" mass="17663">MVNNPIFRIKSIRKIKKKTRKMKENKDYKVKRSQQKLIEGKYHKMTNLVRLSTRHSHLHGRHQSQLVCSHLPLAVEMIPTPKQSREKSHSKQTTWIQFQEHEHTGTLGRVEHWATGGQGSTPSHSGLRSQKCTSSCAVCYSCTGTDILPRVNPL</sequence>
<keyword evidence="2" id="KW-1185">Reference proteome</keyword>
<gene>
    <name evidence="1" type="ORF">E2C01_021712</name>
</gene>
<comment type="caution">
    <text evidence="1">The sequence shown here is derived from an EMBL/GenBank/DDBJ whole genome shotgun (WGS) entry which is preliminary data.</text>
</comment>
<proteinExistence type="predicted"/>
<reference evidence="1 2" key="1">
    <citation type="submission" date="2019-05" db="EMBL/GenBank/DDBJ databases">
        <title>Another draft genome of Portunus trituberculatus and its Hox gene families provides insights of decapod evolution.</title>
        <authorList>
            <person name="Jeong J.-H."/>
            <person name="Song I."/>
            <person name="Kim S."/>
            <person name="Choi T."/>
            <person name="Kim D."/>
            <person name="Ryu S."/>
            <person name="Kim W."/>
        </authorList>
    </citation>
    <scope>NUCLEOTIDE SEQUENCE [LARGE SCALE GENOMIC DNA]</scope>
    <source>
        <tissue evidence="1">Muscle</tissue>
    </source>
</reference>
<dbReference type="Proteomes" id="UP000324222">
    <property type="component" value="Unassembled WGS sequence"/>
</dbReference>
<dbReference type="EMBL" id="VSRR010001925">
    <property type="protein sequence ID" value="MPC28506.1"/>
    <property type="molecule type" value="Genomic_DNA"/>
</dbReference>
<organism evidence="1 2">
    <name type="scientific">Portunus trituberculatus</name>
    <name type="common">Swimming crab</name>
    <name type="synonym">Neptunus trituberculatus</name>
    <dbReference type="NCBI Taxonomy" id="210409"/>
    <lineage>
        <taxon>Eukaryota</taxon>
        <taxon>Metazoa</taxon>
        <taxon>Ecdysozoa</taxon>
        <taxon>Arthropoda</taxon>
        <taxon>Crustacea</taxon>
        <taxon>Multicrustacea</taxon>
        <taxon>Malacostraca</taxon>
        <taxon>Eumalacostraca</taxon>
        <taxon>Eucarida</taxon>
        <taxon>Decapoda</taxon>
        <taxon>Pleocyemata</taxon>
        <taxon>Brachyura</taxon>
        <taxon>Eubrachyura</taxon>
        <taxon>Portunoidea</taxon>
        <taxon>Portunidae</taxon>
        <taxon>Portuninae</taxon>
        <taxon>Portunus</taxon>
    </lineage>
</organism>
<dbReference type="AlphaFoldDB" id="A0A5B7E5N1"/>
<evidence type="ECO:0000313" key="1">
    <source>
        <dbReference type="EMBL" id="MPC28506.1"/>
    </source>
</evidence>
<name>A0A5B7E5N1_PORTR</name>